<feature type="domain" description="Lipoprotein-associated type-17" evidence="3">
    <location>
        <begin position="383"/>
        <end position="481"/>
    </location>
</feature>
<dbReference type="EMBL" id="AL445564">
    <property type="protein sequence ID" value="CAC13660.1"/>
    <property type="molecule type" value="Genomic_DNA"/>
</dbReference>
<evidence type="ECO:0000259" key="3">
    <source>
        <dbReference type="Pfam" id="PF04200"/>
    </source>
</evidence>
<accession>Q98Q79</accession>
<dbReference type="RefSeq" id="WP_010925288.1">
    <property type="nucleotide sequence ID" value="NC_002771.1"/>
</dbReference>
<evidence type="ECO:0000313" key="5">
    <source>
        <dbReference type="Proteomes" id="UP000000528"/>
    </source>
</evidence>
<proteinExistence type="predicted"/>
<dbReference type="KEGG" id="mpu:MYPU_4870"/>
<dbReference type="PIR" id="G90572">
    <property type="entry name" value="G90572"/>
</dbReference>
<dbReference type="InterPro" id="IPR007326">
    <property type="entry name" value="Lipoprotein-assoc_dom"/>
</dbReference>
<organism evidence="5">
    <name type="scientific">Mycoplasmopsis pulmonis (strain UAB CTIP)</name>
    <name type="common">Mycoplasma pulmonis</name>
    <dbReference type="NCBI Taxonomy" id="272635"/>
    <lineage>
        <taxon>Bacteria</taxon>
        <taxon>Bacillati</taxon>
        <taxon>Mycoplasmatota</taxon>
        <taxon>Mycoplasmoidales</taxon>
        <taxon>Metamycoplasmataceae</taxon>
        <taxon>Mycoplasmopsis</taxon>
    </lineage>
</organism>
<protein>
    <submittedName>
        <fullName evidence="4">LIPOPROTEIN</fullName>
    </submittedName>
</protein>
<evidence type="ECO:0000256" key="1">
    <source>
        <dbReference type="SAM" id="MobiDB-lite"/>
    </source>
</evidence>
<feature type="region of interest" description="Disordered" evidence="1">
    <location>
        <begin position="38"/>
        <end position="169"/>
    </location>
</feature>
<evidence type="ECO:0000256" key="2">
    <source>
        <dbReference type="SAM" id="SignalP"/>
    </source>
</evidence>
<gene>
    <name evidence="4" type="ordered locus">MYPU_4870</name>
</gene>
<feature type="domain" description="Lipoprotein-associated type-17" evidence="3">
    <location>
        <begin position="277"/>
        <end position="374"/>
    </location>
</feature>
<feature type="compositionally biased region" description="Polar residues" evidence="1">
    <location>
        <begin position="46"/>
        <end position="57"/>
    </location>
</feature>
<sequence>MKIKNYKKIWILVPGFFALSTVAFVSCSLFAKQNNQTTQQTQQAQPSTPNESQKQNGSTQQTQPAQPSTPNESQKQNGSTQQIQPAQPSTPNESQKQNGSTQQIQPAQPSTPNESQKQNGSTQQTQPAQPSNPSESQKQNGSTQQANPAQPSNPNESQKQNNSTKQKSVQDILKDEMNEIGHIYLKLASTLKNKKPSEIKNEDLTSKHIDAKIGPWNNVYTPKDGISLTYSLPTKNEEKKVDDDAGTLNVILTLSKGNESLSKTFRLSQLKGRLSQEIKKIHSIIIKDNKQNDLKNKLPSELKVSDLTHDKLKLNNILFSEFVPSEGTSVSFDLAKDEAQKEANDDLGSINIIVKLKNGTQEASEEFQVFGFKTKTHQKLEAELAKITSISLKPSGDYFKNLLPREIIGQHIRDFYSKLDLIKQDGTVYKAPREIKVEFEITTEQSQNVENNNKGEIDVIVKFSQAAKVVTKIYKLNQLKKATTA</sequence>
<keyword evidence="4" id="KW-0449">Lipoprotein</keyword>
<feature type="chain" id="PRO_5004322448" evidence="2">
    <location>
        <begin position="32"/>
        <end position="485"/>
    </location>
</feature>
<dbReference type="HOGENOM" id="CLU_562377_0_0_14"/>
<feature type="compositionally biased region" description="Low complexity" evidence="1">
    <location>
        <begin position="58"/>
        <end position="70"/>
    </location>
</feature>
<evidence type="ECO:0000313" key="4">
    <source>
        <dbReference type="EMBL" id="CAC13660.1"/>
    </source>
</evidence>
<dbReference type="eggNOG" id="ENOG502ZKEI">
    <property type="taxonomic scope" value="Bacteria"/>
</dbReference>
<dbReference type="Proteomes" id="UP000000528">
    <property type="component" value="Chromosome"/>
</dbReference>
<dbReference type="AlphaFoldDB" id="Q98Q79"/>
<dbReference type="BioCyc" id="MPUL272635:G1GT6-491-MONOMER"/>
<keyword evidence="2" id="KW-0732">Signal</keyword>
<name>Q98Q79_MYCPU</name>
<dbReference type="PROSITE" id="PS51257">
    <property type="entry name" value="PROKAR_LIPOPROTEIN"/>
    <property type="match status" value="1"/>
</dbReference>
<keyword evidence="5" id="KW-1185">Reference proteome</keyword>
<feature type="domain" description="Lipoprotein-associated type-17" evidence="3">
    <location>
        <begin position="184"/>
        <end position="271"/>
    </location>
</feature>
<reference evidence="4 5" key="1">
    <citation type="journal article" date="2001" name="Nucleic Acids Res.">
        <title>The complete genome sequence of the murine respiratory pathogen Mycoplasma pulmonis.</title>
        <authorList>
            <person name="Chambaud I."/>
            <person name="Heilig R."/>
            <person name="Ferris S."/>
            <person name="Barbe V."/>
            <person name="Samson D."/>
            <person name="Galisson F."/>
            <person name="Moszer I."/>
            <person name="Dybvig K."/>
            <person name="Wroblewski H."/>
            <person name="Viari A."/>
            <person name="Rocha E.P.C."/>
            <person name="Blanchard A."/>
        </authorList>
    </citation>
    <scope>NUCLEOTIDE SEQUENCE [LARGE SCALE GENOMIC DNA]</scope>
    <source>
        <strain evidence="4 5">UAB CTIP</strain>
    </source>
</reference>
<dbReference type="STRING" id="272635.gene:17577088"/>
<feature type="signal peptide" evidence="2">
    <location>
        <begin position="1"/>
        <end position="31"/>
    </location>
</feature>
<feature type="compositionally biased region" description="Polar residues" evidence="1">
    <location>
        <begin position="71"/>
        <end position="169"/>
    </location>
</feature>
<dbReference type="Pfam" id="PF04200">
    <property type="entry name" value="Lipoprotein_17"/>
    <property type="match status" value="3"/>
</dbReference>